<dbReference type="RefSeq" id="WP_003385643.1">
    <property type="nucleotide sequence ID" value="NZ_APBN01000001.1"/>
</dbReference>
<evidence type="ECO:0000313" key="3">
    <source>
        <dbReference type="Proteomes" id="UP000012081"/>
    </source>
</evidence>
<keyword evidence="3" id="KW-1185">Reference proteome</keyword>
<proteinExistence type="predicted"/>
<dbReference type="Proteomes" id="UP000012081">
    <property type="component" value="Unassembled WGS sequence"/>
</dbReference>
<gene>
    <name evidence="2" type="ORF">I532_00220</name>
</gene>
<keyword evidence="1" id="KW-0175">Coiled coil</keyword>
<comment type="caution">
    <text evidence="2">The sequence shown here is derived from an EMBL/GenBank/DDBJ whole genome shotgun (WGS) entry which is preliminary data.</text>
</comment>
<feature type="coiled-coil region" evidence="1">
    <location>
        <begin position="1"/>
        <end position="35"/>
    </location>
</feature>
<dbReference type="AlphaFoldDB" id="M8DCF1"/>
<accession>M8DCF1</accession>
<dbReference type="PATRIC" id="fig|1300222.3.peg.46"/>
<organism evidence="2 3">
    <name type="scientific">Brevibacillus borstelensis AK1</name>
    <dbReference type="NCBI Taxonomy" id="1300222"/>
    <lineage>
        <taxon>Bacteria</taxon>
        <taxon>Bacillati</taxon>
        <taxon>Bacillota</taxon>
        <taxon>Bacilli</taxon>
        <taxon>Bacillales</taxon>
        <taxon>Paenibacillaceae</taxon>
        <taxon>Brevibacillus</taxon>
    </lineage>
</organism>
<dbReference type="EMBL" id="APBN01000001">
    <property type="protein sequence ID" value="EMT53984.1"/>
    <property type="molecule type" value="Genomic_DNA"/>
</dbReference>
<sequence length="185" mass="20893">MKDYDQLIARLKQQIAEAMDRLERLEAERIAFEAQRSERKNYVSSREILDLLASRSGRTGSMASIKRWADDGLLGTVIDEREVFPLLAGKQGNKRFLYPRKEVLRFLHGKGLLVPKFDVLDRVRLERNGKWVCAVITAVALSKADPADELFVYQVQIEENGEVIDGVTEGALQKANQTSTSLARS</sequence>
<reference evidence="2 3" key="1">
    <citation type="submission" date="2013-03" db="EMBL/GenBank/DDBJ databases">
        <title>Assembly of a new bacterial strain Brevibacillus borstelensis AK1.</title>
        <authorList>
            <person name="Rajan I."/>
            <person name="PoliReddy D."/>
            <person name="Sugumar T."/>
            <person name="Rathinam K."/>
            <person name="Alqarawi S."/>
            <person name="Khalil A.B."/>
            <person name="Sivakumar N."/>
        </authorList>
    </citation>
    <scope>NUCLEOTIDE SEQUENCE [LARGE SCALE GENOMIC DNA]</scope>
    <source>
        <strain evidence="2 3">AK1</strain>
    </source>
</reference>
<protein>
    <submittedName>
        <fullName evidence="2">Uncharacterized protein</fullName>
    </submittedName>
</protein>
<dbReference type="OrthoDB" id="2864841at2"/>
<name>M8DCF1_9BACL</name>
<evidence type="ECO:0000256" key="1">
    <source>
        <dbReference type="SAM" id="Coils"/>
    </source>
</evidence>
<evidence type="ECO:0000313" key="2">
    <source>
        <dbReference type="EMBL" id="EMT53984.1"/>
    </source>
</evidence>
<dbReference type="STRING" id="1300222.I532_00220"/>
<dbReference type="GeneID" id="89499596"/>